<evidence type="ECO:0000313" key="2">
    <source>
        <dbReference type="Proteomes" id="UP000242243"/>
    </source>
</evidence>
<dbReference type="EMBL" id="FOXC01000050">
    <property type="protein sequence ID" value="SFP73271.1"/>
    <property type="molecule type" value="Genomic_DNA"/>
</dbReference>
<sequence length="29" mass="3521">MKKRDYFLERYDLLSFKVASNEMDLPVVI</sequence>
<reference evidence="1 2" key="1">
    <citation type="submission" date="2016-10" db="EMBL/GenBank/DDBJ databases">
        <authorList>
            <person name="de Groot N.N."/>
        </authorList>
    </citation>
    <scope>NUCLEOTIDE SEQUENCE [LARGE SCALE GENOMIC DNA]</scope>
    <source>
        <strain evidence="1 2">DSM 17073</strain>
    </source>
</reference>
<dbReference type="AlphaFoldDB" id="A0A1I5SRK7"/>
<evidence type="ECO:0000313" key="1">
    <source>
        <dbReference type="EMBL" id="SFP73271.1"/>
    </source>
</evidence>
<name>A0A1I5SRK7_9BACI</name>
<proteinExistence type="predicted"/>
<dbReference type="STRING" id="306540.SAMN05421839_1506"/>
<gene>
    <name evidence="1" type="ORF">SAMN05421839_1506</name>
</gene>
<accession>A0A1I5SRK7</accession>
<dbReference type="Proteomes" id="UP000242243">
    <property type="component" value="Unassembled WGS sequence"/>
</dbReference>
<organism evidence="1 2">
    <name type="scientific">Halolactibacillus halophilus</name>
    <dbReference type="NCBI Taxonomy" id="306540"/>
    <lineage>
        <taxon>Bacteria</taxon>
        <taxon>Bacillati</taxon>
        <taxon>Bacillota</taxon>
        <taxon>Bacilli</taxon>
        <taxon>Bacillales</taxon>
        <taxon>Bacillaceae</taxon>
        <taxon>Halolactibacillus</taxon>
    </lineage>
</organism>
<protein>
    <submittedName>
        <fullName evidence="1">Uncharacterized protein</fullName>
    </submittedName>
</protein>